<dbReference type="InterPro" id="IPR000182">
    <property type="entry name" value="GNAT_dom"/>
</dbReference>
<protein>
    <submittedName>
        <fullName evidence="2">Maker400</fullName>
    </submittedName>
</protein>
<dbReference type="GO" id="GO:0016747">
    <property type="term" value="F:acyltransferase activity, transferring groups other than amino-acyl groups"/>
    <property type="evidence" value="ECO:0007669"/>
    <property type="project" value="InterPro"/>
</dbReference>
<dbReference type="Pfam" id="PF08445">
    <property type="entry name" value="FR47"/>
    <property type="match status" value="1"/>
</dbReference>
<dbReference type="PANTHER" id="PTHR20958:SF10">
    <property type="entry name" value="GH05617P-RELATED"/>
    <property type="match status" value="1"/>
</dbReference>
<accession>A0A0M4E6E8</accession>
<dbReference type="EMBL" id="CP012523">
    <property type="protein sequence ID" value="ALC38140.1"/>
    <property type="molecule type" value="Genomic_DNA"/>
</dbReference>
<organism evidence="2 3">
    <name type="scientific">Drosophila busckii</name>
    <name type="common">Fruit fly</name>
    <dbReference type="NCBI Taxonomy" id="30019"/>
    <lineage>
        <taxon>Eukaryota</taxon>
        <taxon>Metazoa</taxon>
        <taxon>Ecdysozoa</taxon>
        <taxon>Arthropoda</taxon>
        <taxon>Hexapoda</taxon>
        <taxon>Insecta</taxon>
        <taxon>Pterygota</taxon>
        <taxon>Neoptera</taxon>
        <taxon>Endopterygota</taxon>
        <taxon>Diptera</taxon>
        <taxon>Brachycera</taxon>
        <taxon>Muscomorpha</taxon>
        <taxon>Ephydroidea</taxon>
        <taxon>Drosophilidae</taxon>
        <taxon>Drosophila</taxon>
    </lineage>
</organism>
<dbReference type="InterPro" id="IPR053225">
    <property type="entry name" value="Acyl-CoA_N-acyltransferase"/>
</dbReference>
<dbReference type="AlphaFoldDB" id="A0A0M4E6E8"/>
<dbReference type="SUPFAM" id="SSF55729">
    <property type="entry name" value="Acyl-CoA N-acyltransferases (Nat)"/>
    <property type="match status" value="1"/>
</dbReference>
<reference evidence="2 3" key="1">
    <citation type="submission" date="2015-08" db="EMBL/GenBank/DDBJ databases">
        <title>Ancestral chromatin configuration constrains chromatin evolution on differentiating sex chromosomes in Drosophila.</title>
        <authorList>
            <person name="Zhou Q."/>
            <person name="Bachtrog D."/>
        </authorList>
    </citation>
    <scope>NUCLEOTIDE SEQUENCE [LARGE SCALE GENOMIC DNA]</scope>
    <source>
        <tissue evidence="2">Whole larvae</tissue>
    </source>
</reference>
<proteinExistence type="predicted"/>
<dbReference type="InterPro" id="IPR016181">
    <property type="entry name" value="Acyl_CoA_acyltransferase"/>
</dbReference>
<dbReference type="PROSITE" id="PS51186">
    <property type="entry name" value="GNAT"/>
    <property type="match status" value="1"/>
</dbReference>
<sequence>MSTHPTIWYRASKELVAGFTAEAPAGLELRSLELEDAETVNEFWPHRSAGSIHFARALISRNISVGAYETNAQLVAWCLRLPTGSLGFLQVKDSHKRLGLGSLMVRYLSKKILELEEEVLAAVLPDNIASYNMFKKLGFECIDKVYWMQTTSNS</sequence>
<gene>
    <name evidence="2" type="ORF">Dbus_chr2Lg225</name>
</gene>
<feature type="domain" description="N-acetyltransferase" evidence="1">
    <location>
        <begin position="27"/>
        <end position="154"/>
    </location>
</feature>
<dbReference type="PANTHER" id="PTHR20958">
    <property type="entry name" value="GLYCINE N-ACYLTRANSFERASE-LIKE PROTEIN"/>
    <property type="match status" value="1"/>
</dbReference>
<dbReference type="OrthoDB" id="7305308at2759"/>
<dbReference type="OMA" id="MEWNENI"/>
<dbReference type="InterPro" id="IPR013653">
    <property type="entry name" value="GCN5-like_dom"/>
</dbReference>
<dbReference type="STRING" id="30019.A0A0M4E6E8"/>
<dbReference type="Proteomes" id="UP000494163">
    <property type="component" value="Chromosome 2L"/>
</dbReference>
<evidence type="ECO:0000313" key="2">
    <source>
        <dbReference type="EMBL" id="ALC38140.1"/>
    </source>
</evidence>
<keyword evidence="3" id="KW-1185">Reference proteome</keyword>
<evidence type="ECO:0000313" key="3">
    <source>
        <dbReference type="Proteomes" id="UP000494163"/>
    </source>
</evidence>
<evidence type="ECO:0000259" key="1">
    <source>
        <dbReference type="PROSITE" id="PS51186"/>
    </source>
</evidence>
<dbReference type="Gene3D" id="3.40.630.30">
    <property type="match status" value="1"/>
</dbReference>
<name>A0A0M4E6E8_DROBS</name>